<organism evidence="2 3">
    <name type="scientific">Endozoicomonas numazuensis</name>
    <dbReference type="NCBI Taxonomy" id="1137799"/>
    <lineage>
        <taxon>Bacteria</taxon>
        <taxon>Pseudomonadati</taxon>
        <taxon>Pseudomonadota</taxon>
        <taxon>Gammaproteobacteria</taxon>
        <taxon>Oceanospirillales</taxon>
        <taxon>Endozoicomonadaceae</taxon>
        <taxon>Endozoicomonas</taxon>
    </lineage>
</organism>
<name>A0A081NK22_9GAMM</name>
<feature type="transmembrane region" description="Helical" evidence="1">
    <location>
        <begin position="130"/>
        <end position="154"/>
    </location>
</feature>
<dbReference type="EMBL" id="JOKH01000001">
    <property type="protein sequence ID" value="KEQ18795.1"/>
    <property type="molecule type" value="Genomic_DNA"/>
</dbReference>
<accession>A0A081NK22</accession>
<sequence>MNPLAFIAIRLFALYLIVIGLKSLPLILHAAYSSSDNDQHLFLYLQMLDIVISIGAGLLVWSFSMALAKMLYPFQSNIQFSVSTEELLRAAIFLIGFYFFVVALNGFYLALVNYLVVPELMSNGNQTHNFISLIIQLLISIAVMLGCNGIHSLYRKIQNFGRQ</sequence>
<evidence type="ECO:0000256" key="1">
    <source>
        <dbReference type="SAM" id="Phobius"/>
    </source>
</evidence>
<evidence type="ECO:0000313" key="3">
    <source>
        <dbReference type="Proteomes" id="UP000028073"/>
    </source>
</evidence>
<feature type="transmembrane region" description="Helical" evidence="1">
    <location>
        <begin position="12"/>
        <end position="32"/>
    </location>
</feature>
<dbReference type="OrthoDB" id="9830614at2"/>
<feature type="transmembrane region" description="Helical" evidence="1">
    <location>
        <begin position="87"/>
        <end position="110"/>
    </location>
</feature>
<dbReference type="RefSeq" id="WP_152558488.1">
    <property type="nucleotide sequence ID" value="NZ_JOKH01000001.1"/>
</dbReference>
<comment type="caution">
    <text evidence="2">The sequence shown here is derived from an EMBL/GenBank/DDBJ whole genome shotgun (WGS) entry which is preliminary data.</text>
</comment>
<keyword evidence="3" id="KW-1185">Reference proteome</keyword>
<keyword evidence="1" id="KW-0812">Transmembrane</keyword>
<evidence type="ECO:0000313" key="2">
    <source>
        <dbReference type="EMBL" id="KEQ18795.1"/>
    </source>
</evidence>
<dbReference type="AlphaFoldDB" id="A0A081NK22"/>
<dbReference type="Proteomes" id="UP000028073">
    <property type="component" value="Unassembled WGS sequence"/>
</dbReference>
<reference evidence="2 3" key="1">
    <citation type="submission" date="2014-06" db="EMBL/GenBank/DDBJ databases">
        <title>Whole Genome Sequences of Three Symbiotic Endozoicomonas Bacteria.</title>
        <authorList>
            <person name="Neave M.J."/>
            <person name="Apprill A."/>
            <person name="Voolstra C.R."/>
        </authorList>
    </citation>
    <scope>NUCLEOTIDE SEQUENCE [LARGE SCALE GENOMIC DNA]</scope>
    <source>
        <strain evidence="2 3">DSM 25634</strain>
    </source>
</reference>
<keyword evidence="1" id="KW-0472">Membrane</keyword>
<gene>
    <name evidence="2" type="ORF">GZ78_01530</name>
</gene>
<protein>
    <submittedName>
        <fullName evidence="2">Uncharacterized protein</fullName>
    </submittedName>
</protein>
<keyword evidence="1" id="KW-1133">Transmembrane helix</keyword>
<feature type="transmembrane region" description="Helical" evidence="1">
    <location>
        <begin position="44"/>
        <end position="67"/>
    </location>
</feature>
<proteinExistence type="predicted"/>